<dbReference type="SUPFAM" id="SSF52540">
    <property type="entry name" value="P-loop containing nucleoside triphosphate hydrolases"/>
    <property type="match status" value="1"/>
</dbReference>
<dbReference type="AlphaFoldDB" id="A0AAN8WPQ2"/>
<dbReference type="PANTHER" id="PTHR12137">
    <property type="entry name" value="CARBOHYDRATE SULFOTRANSFERASE"/>
    <property type="match status" value="1"/>
</dbReference>
<evidence type="ECO:0000256" key="7">
    <source>
        <dbReference type="ARBA" id="ARBA00023136"/>
    </source>
</evidence>
<evidence type="ECO:0000256" key="4">
    <source>
        <dbReference type="ARBA" id="ARBA00022692"/>
    </source>
</evidence>
<keyword evidence="6 9" id="KW-0333">Golgi apparatus</keyword>
<dbReference type="InterPro" id="IPR027417">
    <property type="entry name" value="P-loop_NTPase"/>
</dbReference>
<accession>A0AAN8WPQ2</accession>
<organism evidence="10 11">
    <name type="scientific">Halocaridina rubra</name>
    <name type="common">Hawaiian red shrimp</name>
    <dbReference type="NCBI Taxonomy" id="373956"/>
    <lineage>
        <taxon>Eukaryota</taxon>
        <taxon>Metazoa</taxon>
        <taxon>Ecdysozoa</taxon>
        <taxon>Arthropoda</taxon>
        <taxon>Crustacea</taxon>
        <taxon>Multicrustacea</taxon>
        <taxon>Malacostraca</taxon>
        <taxon>Eumalacostraca</taxon>
        <taxon>Eucarida</taxon>
        <taxon>Decapoda</taxon>
        <taxon>Pleocyemata</taxon>
        <taxon>Caridea</taxon>
        <taxon>Atyoidea</taxon>
        <taxon>Atyidae</taxon>
        <taxon>Halocaridina</taxon>
    </lineage>
</organism>
<dbReference type="EMBL" id="JAXCGZ010020859">
    <property type="protein sequence ID" value="KAK7065189.1"/>
    <property type="molecule type" value="Genomic_DNA"/>
</dbReference>
<dbReference type="GO" id="GO:0008146">
    <property type="term" value="F:sulfotransferase activity"/>
    <property type="evidence" value="ECO:0007669"/>
    <property type="project" value="InterPro"/>
</dbReference>
<dbReference type="Pfam" id="PF03567">
    <property type="entry name" value="Sulfotransfer_2"/>
    <property type="match status" value="1"/>
</dbReference>
<evidence type="ECO:0000256" key="2">
    <source>
        <dbReference type="ARBA" id="ARBA00006339"/>
    </source>
</evidence>
<reference evidence="10 11" key="1">
    <citation type="submission" date="2023-11" db="EMBL/GenBank/DDBJ databases">
        <title>Halocaridina rubra genome assembly.</title>
        <authorList>
            <person name="Smith C."/>
        </authorList>
    </citation>
    <scope>NUCLEOTIDE SEQUENCE [LARGE SCALE GENOMIC DNA]</scope>
    <source>
        <strain evidence="10">EP-1</strain>
        <tissue evidence="10">Whole</tissue>
    </source>
</reference>
<dbReference type="EC" id="2.8.2.-" evidence="9"/>
<dbReference type="Proteomes" id="UP001381693">
    <property type="component" value="Unassembled WGS sequence"/>
</dbReference>
<keyword evidence="9" id="KW-0119">Carbohydrate metabolism</keyword>
<evidence type="ECO:0000313" key="10">
    <source>
        <dbReference type="EMBL" id="KAK7065189.1"/>
    </source>
</evidence>
<gene>
    <name evidence="10" type="ORF">SK128_002678</name>
</gene>
<keyword evidence="4" id="KW-0812">Transmembrane</keyword>
<keyword evidence="5" id="KW-1133">Transmembrane helix</keyword>
<keyword evidence="11" id="KW-1185">Reference proteome</keyword>
<dbReference type="InterPro" id="IPR005331">
    <property type="entry name" value="Sulfotransferase"/>
</dbReference>
<comment type="similarity">
    <text evidence="2 9">Belongs to the sulfotransferase 2 family.</text>
</comment>
<keyword evidence="7" id="KW-0472">Membrane</keyword>
<protein>
    <recommendedName>
        <fullName evidence="9">Carbohydrate sulfotransferase</fullName>
        <ecNumber evidence="9">2.8.2.-</ecNumber>
    </recommendedName>
</protein>
<proteinExistence type="inferred from homology"/>
<dbReference type="PANTHER" id="PTHR12137:SF54">
    <property type="entry name" value="CARBOHYDRATE SULFOTRANSFERASE"/>
    <property type="match status" value="1"/>
</dbReference>
<keyword evidence="3 9" id="KW-0808">Transferase</keyword>
<dbReference type="InterPro" id="IPR018011">
    <property type="entry name" value="Carb_sulfotrans_8-10"/>
</dbReference>
<evidence type="ECO:0000256" key="5">
    <source>
        <dbReference type="ARBA" id="ARBA00022989"/>
    </source>
</evidence>
<evidence type="ECO:0000256" key="8">
    <source>
        <dbReference type="ARBA" id="ARBA00023180"/>
    </source>
</evidence>
<evidence type="ECO:0000256" key="9">
    <source>
        <dbReference type="RuleBase" id="RU364020"/>
    </source>
</evidence>
<dbReference type="GO" id="GO:0016051">
    <property type="term" value="P:carbohydrate biosynthetic process"/>
    <property type="evidence" value="ECO:0007669"/>
    <property type="project" value="InterPro"/>
</dbReference>
<name>A0AAN8WPQ2_HALRR</name>
<evidence type="ECO:0000256" key="6">
    <source>
        <dbReference type="ARBA" id="ARBA00023034"/>
    </source>
</evidence>
<comment type="caution">
    <text evidence="10">The sequence shown here is derived from an EMBL/GenBank/DDBJ whole genome shotgun (WGS) entry which is preliminary data.</text>
</comment>
<keyword evidence="9" id="KW-0735">Signal-anchor</keyword>
<evidence type="ECO:0000256" key="1">
    <source>
        <dbReference type="ARBA" id="ARBA00004323"/>
    </source>
</evidence>
<dbReference type="GO" id="GO:0000139">
    <property type="term" value="C:Golgi membrane"/>
    <property type="evidence" value="ECO:0007669"/>
    <property type="project" value="UniProtKB-SubCell"/>
</dbReference>
<sequence length="277" mass="32558">MTKEKQKLAYCPIYKAGSTSWAITLSDIGGHPYRDLRKTQGHTKVIAKIFPYMSMRDGLSVIRSLTSFVIVRHPLERFLSAYRDKFEGASKDYYYLRYGENMVRYYRNFPTNITTKQLAKYREEVKAKVIANQPLVGMPGNPYAEPPGPTFPEFVKYILYRRFADDHWRTYNEHCSPCAMKYKFIIRFENMDEEGKLFLHYLDRTASVNATIWANPTKGGSTSKDIKCFYYKKLSYGTIQQIVTRYKTDLELFEYDPKEYLHCANDYNKFYNGSVLQ</sequence>
<comment type="subcellular location">
    <subcellularLocation>
        <location evidence="1 9">Golgi apparatus membrane</location>
        <topology evidence="1 9">Single-pass type II membrane protein</topology>
    </subcellularLocation>
</comment>
<evidence type="ECO:0000313" key="11">
    <source>
        <dbReference type="Proteomes" id="UP001381693"/>
    </source>
</evidence>
<keyword evidence="8 9" id="KW-0325">Glycoprotein</keyword>
<evidence type="ECO:0000256" key="3">
    <source>
        <dbReference type="ARBA" id="ARBA00022679"/>
    </source>
</evidence>